<organism evidence="6 7">
    <name type="scientific">Oceanospirillum sediminis</name>
    <dbReference type="NCBI Taxonomy" id="2760088"/>
    <lineage>
        <taxon>Bacteria</taxon>
        <taxon>Pseudomonadati</taxon>
        <taxon>Pseudomonadota</taxon>
        <taxon>Gammaproteobacteria</taxon>
        <taxon>Oceanospirillales</taxon>
        <taxon>Oceanospirillaceae</taxon>
        <taxon>Oceanospirillum</taxon>
    </lineage>
</organism>
<feature type="domain" description="Organic solvent tolerance-like N-terminal" evidence="5">
    <location>
        <begin position="39"/>
        <end position="151"/>
    </location>
</feature>
<name>A0A839ILG0_9GAMM</name>
<comment type="subunit">
    <text evidence="4">Component of the lipopolysaccharide transport and assembly complex.</text>
</comment>
<evidence type="ECO:0000256" key="3">
    <source>
        <dbReference type="ARBA" id="ARBA00022764"/>
    </source>
</evidence>
<keyword evidence="1 4" id="KW-0813">Transport</keyword>
<dbReference type="GO" id="GO:0001530">
    <property type="term" value="F:lipopolysaccharide binding"/>
    <property type="evidence" value="ECO:0007669"/>
    <property type="project" value="InterPro"/>
</dbReference>
<evidence type="ECO:0000313" key="7">
    <source>
        <dbReference type="Proteomes" id="UP000565262"/>
    </source>
</evidence>
<dbReference type="Pfam" id="PF03968">
    <property type="entry name" value="LptD_N"/>
    <property type="match status" value="1"/>
</dbReference>
<dbReference type="InterPro" id="IPR052037">
    <property type="entry name" value="LPS_export_LptA"/>
</dbReference>
<dbReference type="GO" id="GO:0017089">
    <property type="term" value="F:glycolipid transfer activity"/>
    <property type="evidence" value="ECO:0007669"/>
    <property type="project" value="TreeGrafter"/>
</dbReference>
<evidence type="ECO:0000256" key="4">
    <source>
        <dbReference type="HAMAP-Rule" id="MF_01914"/>
    </source>
</evidence>
<dbReference type="PANTHER" id="PTHR36504">
    <property type="entry name" value="LIPOPOLYSACCHARIDE EXPORT SYSTEM PROTEIN LPTA"/>
    <property type="match status" value="1"/>
</dbReference>
<feature type="chain" id="PRO_5033178986" description="Lipopolysaccharide export system protein LptA" evidence="4">
    <location>
        <begin position="30"/>
        <end position="188"/>
    </location>
</feature>
<accession>A0A839ILG0</accession>
<dbReference type="InterPro" id="IPR014340">
    <property type="entry name" value="LptA"/>
</dbReference>
<evidence type="ECO:0000313" key="6">
    <source>
        <dbReference type="EMBL" id="MBB1485721.1"/>
    </source>
</evidence>
<keyword evidence="3 4" id="KW-0574">Periplasm</keyword>
<dbReference type="GO" id="GO:0009279">
    <property type="term" value="C:cell outer membrane"/>
    <property type="evidence" value="ECO:0007669"/>
    <property type="project" value="TreeGrafter"/>
</dbReference>
<evidence type="ECO:0000256" key="1">
    <source>
        <dbReference type="ARBA" id="ARBA00022448"/>
    </source>
</evidence>
<comment type="similarity">
    <text evidence="4">Belongs to the LptA family.</text>
</comment>
<dbReference type="GO" id="GO:0030288">
    <property type="term" value="C:outer membrane-bounded periplasmic space"/>
    <property type="evidence" value="ECO:0007669"/>
    <property type="project" value="TreeGrafter"/>
</dbReference>
<dbReference type="NCBIfam" id="TIGR03002">
    <property type="entry name" value="outer_YhbN_LptA"/>
    <property type="match status" value="1"/>
</dbReference>
<dbReference type="Proteomes" id="UP000565262">
    <property type="component" value="Unassembled WGS sequence"/>
</dbReference>
<gene>
    <name evidence="4 6" type="primary">lptA</name>
    <name evidence="6" type="ORF">H4O21_03740</name>
</gene>
<keyword evidence="2 4" id="KW-0732">Signal</keyword>
<dbReference type="GO" id="GO:0043165">
    <property type="term" value="P:Gram-negative-bacterium-type cell outer membrane assembly"/>
    <property type="evidence" value="ECO:0007669"/>
    <property type="project" value="UniProtKB-UniRule"/>
</dbReference>
<dbReference type="Gene3D" id="2.60.450.10">
    <property type="entry name" value="Lipopolysaccharide (LPS) transport protein A like domain"/>
    <property type="match status" value="1"/>
</dbReference>
<feature type="signal peptide" evidence="4">
    <location>
        <begin position="1"/>
        <end position="29"/>
    </location>
</feature>
<proteinExistence type="inferred from homology"/>
<dbReference type="RefSeq" id="WP_182807504.1">
    <property type="nucleotide sequence ID" value="NZ_JACJFM010000003.1"/>
</dbReference>
<sequence precursor="true">MFNKFNPLFRQISSLMIAAMLIFHGPLYALDSDSAQPINIQANQAEFNPETGIATYTGDVKLNQGSLKVKAHTVTIYQDNNGEISKVVAIGKGERVHMQQKPEPDSPEVHAFAMYAEYLSVEQEVLLKDNAELENGKDRFTGDRIRYNLQTRNISAWGDKNSGSQSQSSVPGQVKIILYPKNNQSSAQ</sequence>
<dbReference type="PANTHER" id="PTHR36504:SF1">
    <property type="entry name" value="LIPOPOLYSACCHARIDE EXPORT SYSTEM PROTEIN LPTA"/>
    <property type="match status" value="1"/>
</dbReference>
<dbReference type="EMBL" id="JACJFM010000003">
    <property type="protein sequence ID" value="MBB1485721.1"/>
    <property type="molecule type" value="Genomic_DNA"/>
</dbReference>
<dbReference type="InterPro" id="IPR005653">
    <property type="entry name" value="OstA-like_N"/>
</dbReference>
<comment type="subcellular location">
    <subcellularLocation>
        <location evidence="4">Periplasm</location>
    </subcellularLocation>
</comment>
<dbReference type="AlphaFoldDB" id="A0A839ILG0"/>
<reference evidence="6 7" key="1">
    <citation type="submission" date="2020-08" db="EMBL/GenBank/DDBJ databases">
        <title>Oceanospirillum sp. nov. isolated from marine sediment.</title>
        <authorList>
            <person name="Ji X."/>
        </authorList>
    </citation>
    <scope>NUCLEOTIDE SEQUENCE [LARGE SCALE GENOMIC DNA]</scope>
    <source>
        <strain evidence="6 7">D5</strain>
    </source>
</reference>
<keyword evidence="7" id="KW-1185">Reference proteome</keyword>
<comment type="function">
    <text evidence="4">Involved in the assembly of lipopolysaccharide (LPS). Required for the translocation of LPS from the inner membrane to the outer membrane. May form a bridge between the inner membrane and the outer membrane, via interactions with LptC and LptD, thereby facilitating LPS transfer across the periplasm.</text>
</comment>
<evidence type="ECO:0000259" key="5">
    <source>
        <dbReference type="Pfam" id="PF03968"/>
    </source>
</evidence>
<comment type="caution">
    <text evidence="6">The sequence shown here is derived from an EMBL/GenBank/DDBJ whole genome shotgun (WGS) entry which is preliminary data.</text>
</comment>
<protein>
    <recommendedName>
        <fullName evidence="4">Lipopolysaccharide export system protein LptA</fullName>
    </recommendedName>
</protein>
<dbReference type="HAMAP" id="MF_01914">
    <property type="entry name" value="LPS_assembly_LptA"/>
    <property type="match status" value="1"/>
</dbReference>
<evidence type="ECO:0000256" key="2">
    <source>
        <dbReference type="ARBA" id="ARBA00022729"/>
    </source>
</evidence>
<dbReference type="GO" id="GO:0015920">
    <property type="term" value="P:lipopolysaccharide transport"/>
    <property type="evidence" value="ECO:0007669"/>
    <property type="project" value="UniProtKB-UniRule"/>
</dbReference>